<dbReference type="AlphaFoldDB" id="A0A8J2XNN7"/>
<dbReference type="Proteomes" id="UP000619743">
    <property type="component" value="Unassembled WGS sequence"/>
</dbReference>
<dbReference type="RefSeq" id="WP_087505444.1">
    <property type="nucleotide sequence ID" value="NZ_BMDX01000006.1"/>
</dbReference>
<name>A0A8J2XNN7_9GAMM</name>
<organism evidence="2 3">
    <name type="scientific">Neiella marina</name>
    <dbReference type="NCBI Taxonomy" id="508461"/>
    <lineage>
        <taxon>Bacteria</taxon>
        <taxon>Pseudomonadati</taxon>
        <taxon>Pseudomonadota</taxon>
        <taxon>Gammaproteobacteria</taxon>
        <taxon>Alteromonadales</taxon>
        <taxon>Echinimonadaceae</taxon>
        <taxon>Neiella</taxon>
    </lineage>
</organism>
<dbReference type="InterPro" id="IPR048451">
    <property type="entry name" value="YgfZ_barrel"/>
</dbReference>
<comment type="caution">
    <text evidence="2">The sequence shown here is derived from an EMBL/GenBank/DDBJ whole genome shotgun (WGS) entry which is preliminary data.</text>
</comment>
<dbReference type="NCBIfam" id="TIGR03317">
    <property type="entry name" value="ygfZ_signature"/>
    <property type="match status" value="1"/>
</dbReference>
<dbReference type="OrthoDB" id="9796287at2"/>
<dbReference type="GO" id="GO:0016226">
    <property type="term" value="P:iron-sulfur cluster assembly"/>
    <property type="evidence" value="ECO:0007669"/>
    <property type="project" value="TreeGrafter"/>
</dbReference>
<dbReference type="PANTHER" id="PTHR22602">
    <property type="entry name" value="TRANSFERASE CAF17, MITOCHONDRIAL-RELATED"/>
    <property type="match status" value="1"/>
</dbReference>
<feature type="domain" description="tRNA-modifying protein YgfZ-like beta-barrel" evidence="1">
    <location>
        <begin position="197"/>
        <end position="259"/>
    </location>
</feature>
<reference evidence="3" key="1">
    <citation type="journal article" date="2019" name="Int. J. Syst. Evol. Microbiol.">
        <title>The Global Catalogue of Microorganisms (GCM) 10K type strain sequencing project: providing services to taxonomists for standard genome sequencing and annotation.</title>
        <authorList>
            <consortium name="The Broad Institute Genomics Platform"/>
            <consortium name="The Broad Institute Genome Sequencing Center for Infectious Disease"/>
            <person name="Wu L."/>
            <person name="Ma J."/>
        </authorList>
    </citation>
    <scope>NUCLEOTIDE SEQUENCE [LARGE SCALE GENOMIC DNA]</scope>
    <source>
        <strain evidence="3">CGMCC 1.10130</strain>
    </source>
</reference>
<dbReference type="Gene3D" id="3.30.70.1400">
    <property type="entry name" value="Aminomethyltransferase beta-barrel domains"/>
    <property type="match status" value="1"/>
</dbReference>
<dbReference type="SUPFAM" id="SSF103025">
    <property type="entry name" value="Folate-binding domain"/>
    <property type="match status" value="1"/>
</dbReference>
<evidence type="ECO:0000313" key="2">
    <source>
        <dbReference type="EMBL" id="GGA74686.1"/>
    </source>
</evidence>
<evidence type="ECO:0000313" key="3">
    <source>
        <dbReference type="Proteomes" id="UP000619743"/>
    </source>
</evidence>
<evidence type="ECO:0000259" key="1">
    <source>
        <dbReference type="Pfam" id="PF21130"/>
    </source>
</evidence>
<dbReference type="Gene3D" id="2.40.30.160">
    <property type="match status" value="1"/>
</dbReference>
<sequence length="279" mass="30196">MSKPYLLSDFGVIQVSGNDQISYLQGQLTCDLSKLDEHGWLAGSHCDAKGKMWSNFIVLQSSQGILMVMAKNVLSASLAALQKFGVFAKVEITDASDQLYVYGDLAQSQPASSVAGAQLPFGQLWVANELVAHEADATAWTVQQIKAGWPFLADADQVSEFVPQMLNQADVGAISFKKGCYIGQETVARMQYLGKQKRATFYLTGAASAELGDIEVNRNGNWRKAGSIVNTANDDQGQLHLLAILASDASTEQQYRLSGNPNSQLQLQQLPYTPAQAAE</sequence>
<dbReference type="Pfam" id="PF21130">
    <property type="entry name" value="YgfZ_barrel"/>
    <property type="match status" value="1"/>
</dbReference>
<keyword evidence="3" id="KW-1185">Reference proteome</keyword>
<dbReference type="EMBL" id="BMDX01000006">
    <property type="protein sequence ID" value="GGA74686.1"/>
    <property type="molecule type" value="Genomic_DNA"/>
</dbReference>
<dbReference type="InterPro" id="IPR029043">
    <property type="entry name" value="GcvT/YgfZ_C"/>
</dbReference>
<dbReference type="PANTHER" id="PTHR22602:SF0">
    <property type="entry name" value="TRANSFERASE CAF17, MITOCHONDRIAL-RELATED"/>
    <property type="match status" value="1"/>
</dbReference>
<proteinExistence type="predicted"/>
<gene>
    <name evidence="2" type="primary">ygfZ</name>
    <name evidence="2" type="ORF">GCM10011369_15630</name>
</gene>
<dbReference type="InterPro" id="IPR045179">
    <property type="entry name" value="YgfZ/GcvT"/>
</dbReference>
<dbReference type="SUPFAM" id="SSF101790">
    <property type="entry name" value="Aminomethyltransferase beta-barrel domain"/>
    <property type="match status" value="1"/>
</dbReference>
<dbReference type="InterPro" id="IPR017703">
    <property type="entry name" value="YgfZ/GCV_T_CS"/>
</dbReference>
<protein>
    <submittedName>
        <fullName evidence="2">tRNA-modifying protein YgfZ</fullName>
    </submittedName>
</protein>
<accession>A0A8J2XNN7</accession>